<dbReference type="PANTHER" id="PTHR11241">
    <property type="entry name" value="DEOXYURIDINE 5'-TRIPHOSPHATE NUCLEOTIDOHYDROLASE"/>
    <property type="match status" value="1"/>
</dbReference>
<dbReference type="GO" id="GO:0000287">
    <property type="term" value="F:magnesium ion binding"/>
    <property type="evidence" value="ECO:0007669"/>
    <property type="project" value="UniProtKB-UniRule"/>
</dbReference>
<dbReference type="InterPro" id="IPR029054">
    <property type="entry name" value="dUTPase-like"/>
</dbReference>
<comment type="catalytic activity">
    <reaction evidence="5">
        <text>dUTP + H2O = dUMP + diphosphate + H(+)</text>
        <dbReference type="Rhea" id="RHEA:10248"/>
        <dbReference type="ChEBI" id="CHEBI:15377"/>
        <dbReference type="ChEBI" id="CHEBI:15378"/>
        <dbReference type="ChEBI" id="CHEBI:33019"/>
        <dbReference type="ChEBI" id="CHEBI:61555"/>
        <dbReference type="ChEBI" id="CHEBI:246422"/>
        <dbReference type="EC" id="3.6.1.23"/>
    </reaction>
</comment>
<evidence type="ECO:0000313" key="7">
    <source>
        <dbReference type="Proteomes" id="UP000046393"/>
    </source>
</evidence>
<dbReference type="GO" id="GO:0006226">
    <property type="term" value="P:dUMP biosynthetic process"/>
    <property type="evidence" value="ECO:0007669"/>
    <property type="project" value="UniProtKB-UniRule"/>
</dbReference>
<accession>A0A0N5AU59</accession>
<dbReference type="Gene3D" id="2.70.40.10">
    <property type="match status" value="1"/>
</dbReference>
<dbReference type="GO" id="GO:0004170">
    <property type="term" value="F:dUTP diphosphatase activity"/>
    <property type="evidence" value="ECO:0007669"/>
    <property type="project" value="UniProtKB-UniRule"/>
</dbReference>
<evidence type="ECO:0000256" key="3">
    <source>
        <dbReference type="ARBA" id="ARBA00022801"/>
    </source>
</evidence>
<evidence type="ECO:0000256" key="5">
    <source>
        <dbReference type="RuleBase" id="RU367024"/>
    </source>
</evidence>
<dbReference type="WBParaSite" id="SMUV_0000838201-mRNA-1">
    <property type="protein sequence ID" value="SMUV_0000838201-mRNA-1"/>
    <property type="gene ID" value="SMUV_0000838201"/>
</dbReference>
<comment type="function">
    <text evidence="5">Involved in nucleotide metabolism via production of dUMP, the immediate precursor of thymidine nucleotides, and decreases the intracellular concentration of dUTP so that uracil cannot be incorporated into DNA.</text>
</comment>
<dbReference type="Pfam" id="PF00692">
    <property type="entry name" value="dUTPase"/>
    <property type="match status" value="1"/>
</dbReference>
<dbReference type="NCBIfam" id="TIGR00576">
    <property type="entry name" value="dut"/>
    <property type="match status" value="1"/>
</dbReference>
<dbReference type="AlphaFoldDB" id="A0A0N5AU59"/>
<dbReference type="PROSITE" id="PS51257">
    <property type="entry name" value="PROKAR_LIPOPROTEIN"/>
    <property type="match status" value="1"/>
</dbReference>
<comment type="similarity">
    <text evidence="2 5">Belongs to the dUTPase family.</text>
</comment>
<evidence type="ECO:0000256" key="4">
    <source>
        <dbReference type="ARBA" id="ARBA00023080"/>
    </source>
</evidence>
<dbReference type="NCBIfam" id="NF001862">
    <property type="entry name" value="PRK00601.1"/>
    <property type="match status" value="1"/>
</dbReference>
<dbReference type="STRING" id="451379.A0A0N5AU59"/>
<sequence length="187" mass="20222">MKCNNVATLQRNMPLIPTVINTGSIGCGDSIKTDRVDDGILRFQKITADAFAPTYGSAKAAGADLYSAEDCIIPAKGIFDFYFCLGKYCVSTAIRVAIPDGCYGRIAPRSGLAVKNFIDVGAGVIDSDYRGELKILLFNFGNEDFQVRKGDRIAQLICEKFQRCEILESHELEETARGAGGFGSTGK</sequence>
<evidence type="ECO:0000313" key="8">
    <source>
        <dbReference type="WBParaSite" id="SMUV_0000838201-mRNA-1"/>
    </source>
</evidence>
<comment type="cofactor">
    <cofactor evidence="5">
        <name>Mg(2+)</name>
        <dbReference type="ChEBI" id="CHEBI:18420"/>
    </cofactor>
</comment>
<dbReference type="EC" id="3.6.1.23" evidence="5"/>
<dbReference type="InterPro" id="IPR033704">
    <property type="entry name" value="dUTPase_trimeric"/>
</dbReference>
<dbReference type="UniPathway" id="UPA00610">
    <property type="reaction ID" value="UER00666"/>
</dbReference>
<dbReference type="InterPro" id="IPR008181">
    <property type="entry name" value="dUTPase"/>
</dbReference>
<dbReference type="SUPFAM" id="SSF51283">
    <property type="entry name" value="dUTPase-like"/>
    <property type="match status" value="1"/>
</dbReference>
<evidence type="ECO:0000259" key="6">
    <source>
        <dbReference type="Pfam" id="PF00692"/>
    </source>
</evidence>
<evidence type="ECO:0000256" key="2">
    <source>
        <dbReference type="ARBA" id="ARBA00006581"/>
    </source>
</evidence>
<keyword evidence="5" id="KW-0479">Metal-binding</keyword>
<dbReference type="PANTHER" id="PTHR11241:SF0">
    <property type="entry name" value="DEOXYURIDINE 5'-TRIPHOSPHATE NUCLEOTIDOHYDROLASE"/>
    <property type="match status" value="1"/>
</dbReference>
<name>A0A0N5AU59_9BILA</name>
<keyword evidence="3 5" id="KW-0378">Hydrolase</keyword>
<organism evidence="7 8">
    <name type="scientific">Syphacia muris</name>
    <dbReference type="NCBI Taxonomy" id="451379"/>
    <lineage>
        <taxon>Eukaryota</taxon>
        <taxon>Metazoa</taxon>
        <taxon>Ecdysozoa</taxon>
        <taxon>Nematoda</taxon>
        <taxon>Chromadorea</taxon>
        <taxon>Rhabditida</taxon>
        <taxon>Spirurina</taxon>
        <taxon>Oxyuridomorpha</taxon>
        <taxon>Oxyuroidea</taxon>
        <taxon>Oxyuridae</taxon>
        <taxon>Syphacia</taxon>
    </lineage>
</organism>
<protein>
    <recommendedName>
        <fullName evidence="5">Deoxyuridine 5'-triphosphate nucleotidohydrolase</fullName>
        <shortName evidence="5">dUTPase</shortName>
        <ecNumber evidence="5">3.6.1.23</ecNumber>
    </recommendedName>
    <alternativeName>
        <fullName evidence="5">dUTP pyrophosphatase</fullName>
    </alternativeName>
</protein>
<keyword evidence="7" id="KW-1185">Reference proteome</keyword>
<feature type="domain" description="dUTPase-like" evidence="6">
    <location>
        <begin position="52"/>
        <end position="186"/>
    </location>
</feature>
<comment type="pathway">
    <text evidence="1 5">Pyrimidine metabolism; dUMP biosynthesis; dUMP from dCTP (dUTP route): step 2/2.</text>
</comment>
<keyword evidence="5" id="KW-0460">Magnesium</keyword>
<dbReference type="InterPro" id="IPR036157">
    <property type="entry name" value="dUTPase-like_sf"/>
</dbReference>
<dbReference type="GO" id="GO:0046081">
    <property type="term" value="P:dUTP catabolic process"/>
    <property type="evidence" value="ECO:0007669"/>
    <property type="project" value="UniProtKB-UniRule"/>
</dbReference>
<keyword evidence="4 5" id="KW-0546">Nucleotide metabolism</keyword>
<dbReference type="CDD" id="cd07557">
    <property type="entry name" value="trimeric_dUTPase"/>
    <property type="match status" value="1"/>
</dbReference>
<evidence type="ECO:0000256" key="1">
    <source>
        <dbReference type="ARBA" id="ARBA00005142"/>
    </source>
</evidence>
<proteinExistence type="inferred from homology"/>
<reference evidence="8" key="1">
    <citation type="submission" date="2017-02" db="UniProtKB">
        <authorList>
            <consortium name="WormBaseParasite"/>
        </authorList>
    </citation>
    <scope>IDENTIFICATION</scope>
</reference>
<dbReference type="Proteomes" id="UP000046393">
    <property type="component" value="Unplaced"/>
</dbReference>